<protein>
    <submittedName>
        <fullName evidence="7">Membrane protein</fullName>
    </submittedName>
</protein>
<dbReference type="EMBL" id="CTEN01000003">
    <property type="protein sequence ID" value="CQR25322.1"/>
    <property type="molecule type" value="Genomic_DNA"/>
</dbReference>
<dbReference type="Proteomes" id="UP000198604">
    <property type="component" value="Unassembled WGS sequence"/>
</dbReference>
<keyword evidence="8" id="KW-1185">Reference proteome</keyword>
<organism evidence="7 8">
    <name type="scientific">Streptococcus varani</name>
    <dbReference type="NCBI Taxonomy" id="1608583"/>
    <lineage>
        <taxon>Bacteria</taxon>
        <taxon>Bacillati</taxon>
        <taxon>Bacillota</taxon>
        <taxon>Bacilli</taxon>
        <taxon>Lactobacillales</taxon>
        <taxon>Streptococcaceae</taxon>
        <taxon>Streptococcus</taxon>
    </lineage>
</organism>
<feature type="transmembrane region" description="Helical" evidence="5">
    <location>
        <begin position="359"/>
        <end position="381"/>
    </location>
</feature>
<comment type="subcellular location">
    <subcellularLocation>
        <location evidence="1">Membrane</location>
        <topology evidence="1">Multi-pass membrane protein</topology>
    </subcellularLocation>
</comment>
<feature type="domain" description="ABC-2 type transporter transmembrane" evidence="6">
    <location>
        <begin position="19"/>
        <end position="376"/>
    </location>
</feature>
<evidence type="ECO:0000256" key="2">
    <source>
        <dbReference type="ARBA" id="ARBA00022692"/>
    </source>
</evidence>
<proteinExistence type="predicted"/>
<evidence type="ECO:0000256" key="1">
    <source>
        <dbReference type="ARBA" id="ARBA00004141"/>
    </source>
</evidence>
<feature type="transmembrane region" description="Helical" evidence="5">
    <location>
        <begin position="20"/>
        <end position="41"/>
    </location>
</feature>
<evidence type="ECO:0000256" key="4">
    <source>
        <dbReference type="ARBA" id="ARBA00023136"/>
    </source>
</evidence>
<feature type="transmembrane region" description="Helical" evidence="5">
    <location>
        <begin position="306"/>
        <end position="324"/>
    </location>
</feature>
<dbReference type="STRING" id="1608583.BN1356_01664"/>
<evidence type="ECO:0000259" key="6">
    <source>
        <dbReference type="Pfam" id="PF12698"/>
    </source>
</evidence>
<accession>A0A0E4H4W6</accession>
<feature type="transmembrane region" description="Helical" evidence="5">
    <location>
        <begin position="267"/>
        <end position="291"/>
    </location>
</feature>
<keyword evidence="2 5" id="KW-0812">Transmembrane</keyword>
<keyword evidence="3 5" id="KW-1133">Transmembrane helix</keyword>
<dbReference type="InterPro" id="IPR013525">
    <property type="entry name" value="ABC2_TM"/>
</dbReference>
<feature type="transmembrane region" description="Helical" evidence="5">
    <location>
        <begin position="172"/>
        <end position="190"/>
    </location>
</feature>
<dbReference type="GO" id="GO:0016020">
    <property type="term" value="C:membrane"/>
    <property type="evidence" value="ECO:0007669"/>
    <property type="project" value="UniProtKB-SubCell"/>
</dbReference>
<dbReference type="AlphaFoldDB" id="A0A0E4H4W6"/>
<name>A0A0E4H4W6_9STRE</name>
<gene>
    <name evidence="7" type="ORF">BN1356_01664</name>
</gene>
<reference evidence="8" key="1">
    <citation type="submission" date="2015-03" db="EMBL/GenBank/DDBJ databases">
        <authorList>
            <person name="Urmite Genomes"/>
        </authorList>
    </citation>
    <scope>NUCLEOTIDE SEQUENCE [LARGE SCALE GENOMIC DNA]</scope>
    <source>
        <strain evidence="8">FF10</strain>
    </source>
</reference>
<evidence type="ECO:0000313" key="7">
    <source>
        <dbReference type="EMBL" id="CQR25322.1"/>
    </source>
</evidence>
<evidence type="ECO:0000256" key="5">
    <source>
        <dbReference type="SAM" id="Phobius"/>
    </source>
</evidence>
<keyword evidence="4 5" id="KW-0472">Membrane</keyword>
<dbReference type="GO" id="GO:0140359">
    <property type="term" value="F:ABC-type transporter activity"/>
    <property type="evidence" value="ECO:0007669"/>
    <property type="project" value="InterPro"/>
</dbReference>
<dbReference type="OrthoDB" id="9768837at2"/>
<feature type="transmembrane region" description="Helical" evidence="5">
    <location>
        <begin position="222"/>
        <end position="247"/>
    </location>
</feature>
<dbReference type="Pfam" id="PF12698">
    <property type="entry name" value="ABC2_membrane_3"/>
    <property type="match status" value="1"/>
</dbReference>
<dbReference type="RefSeq" id="WP_093650881.1">
    <property type="nucleotide sequence ID" value="NZ_CTEN01000003.1"/>
</dbReference>
<evidence type="ECO:0000313" key="8">
    <source>
        <dbReference type="Proteomes" id="UP000198604"/>
    </source>
</evidence>
<evidence type="ECO:0000256" key="3">
    <source>
        <dbReference type="ARBA" id="ARBA00022989"/>
    </source>
</evidence>
<sequence>MKQILLVTKETYLRQVKSWAFLFMVLSPFLFVGFSGGIGYLSGAAASSNHDLAIVSKEPSVPAAFSGVANVTFDYKDETAAKEAYEEKKIADYLLVEVVEHQVVGTYVGDSNPSPIYRSQLEQALGNVQSQLNVTEAHLTTEQQESLARQPLFKEELESESDNMLMKIGKTIAPMAISFVLYFMIIMYSSTTAQEIATEKGTKIMEVIFSSLPARNYFYGRILGIFGAILTHISVYLVGGFGAYQFFYRFPATAQMTKDVTPTIQAVFGNLNGIVVFYVLFGILLFVVISALCGSLVSRPEDAPKAAQPAVFLVMFGFVGSMVLEQSGRDNLLMQIGSYIPVTSPFFMPLRYINGSVNLLESLVSLLMLIATNIALIYFIGKSYAGLILQKDDLGFMQNLKKGLLRK</sequence>